<organism evidence="2 3">
    <name type="scientific">Streptacidiphilus alkalitolerans</name>
    <dbReference type="NCBI Taxonomy" id="3342712"/>
    <lineage>
        <taxon>Bacteria</taxon>
        <taxon>Bacillati</taxon>
        <taxon>Actinomycetota</taxon>
        <taxon>Actinomycetes</taxon>
        <taxon>Kitasatosporales</taxon>
        <taxon>Streptomycetaceae</taxon>
        <taxon>Streptacidiphilus</taxon>
    </lineage>
</organism>
<dbReference type="RefSeq" id="WP_380559352.1">
    <property type="nucleotide sequence ID" value="NZ_JBHEZY010000024.1"/>
</dbReference>
<dbReference type="EMBL" id="JBHEZY010000024">
    <property type="protein sequence ID" value="MFC1435982.1"/>
    <property type="molecule type" value="Genomic_DNA"/>
</dbReference>
<feature type="region of interest" description="Disordered" evidence="1">
    <location>
        <begin position="68"/>
        <end position="88"/>
    </location>
</feature>
<dbReference type="Proteomes" id="UP001592530">
    <property type="component" value="Unassembled WGS sequence"/>
</dbReference>
<accession>A0ABV6XDD8</accession>
<evidence type="ECO:0000256" key="1">
    <source>
        <dbReference type="SAM" id="MobiDB-lite"/>
    </source>
</evidence>
<evidence type="ECO:0000313" key="3">
    <source>
        <dbReference type="Proteomes" id="UP001592530"/>
    </source>
</evidence>
<protein>
    <submittedName>
        <fullName evidence="2">Uncharacterized protein</fullName>
    </submittedName>
</protein>
<reference evidence="2 3" key="1">
    <citation type="submission" date="2024-09" db="EMBL/GenBank/DDBJ databases">
        <authorList>
            <person name="Lee S.D."/>
        </authorList>
    </citation>
    <scope>NUCLEOTIDE SEQUENCE [LARGE SCALE GENOMIC DNA]</scope>
    <source>
        <strain evidence="2 3">N1-3</strain>
    </source>
</reference>
<proteinExistence type="predicted"/>
<evidence type="ECO:0000313" key="2">
    <source>
        <dbReference type="EMBL" id="MFC1435982.1"/>
    </source>
</evidence>
<name>A0ABV6XDD8_9ACTN</name>
<comment type="caution">
    <text evidence="2">The sequence shown here is derived from an EMBL/GenBank/DDBJ whole genome shotgun (WGS) entry which is preliminary data.</text>
</comment>
<gene>
    <name evidence="2" type="ORF">ACEZDB_35655</name>
</gene>
<sequence length="88" mass="9534">MARRARPIGHCSRCTRACWKGADDFELWNGTMDRGVLVALVCPGCQTSQEHLVAEVREATLDYAGADHDAQGRPIVGPRLGAPGDTRD</sequence>